<gene>
    <name evidence="1" type="ORF">TDIB3V08_LOCUS39</name>
</gene>
<dbReference type="EMBL" id="OA564274">
    <property type="protein sequence ID" value="CAD7193576.1"/>
    <property type="molecule type" value="Genomic_DNA"/>
</dbReference>
<proteinExistence type="predicted"/>
<dbReference type="AlphaFoldDB" id="A0A7R8Z2M9"/>
<accession>A0A7R8Z2M9</accession>
<reference evidence="1" key="1">
    <citation type="submission" date="2020-11" db="EMBL/GenBank/DDBJ databases">
        <authorList>
            <person name="Tran Van P."/>
        </authorList>
    </citation>
    <scope>NUCLEOTIDE SEQUENCE</scope>
</reference>
<organism evidence="1">
    <name type="scientific">Timema douglasi</name>
    <name type="common">Walking stick</name>
    <dbReference type="NCBI Taxonomy" id="61478"/>
    <lineage>
        <taxon>Eukaryota</taxon>
        <taxon>Metazoa</taxon>
        <taxon>Ecdysozoa</taxon>
        <taxon>Arthropoda</taxon>
        <taxon>Hexapoda</taxon>
        <taxon>Insecta</taxon>
        <taxon>Pterygota</taxon>
        <taxon>Neoptera</taxon>
        <taxon>Polyneoptera</taxon>
        <taxon>Phasmatodea</taxon>
        <taxon>Timematodea</taxon>
        <taxon>Timematoidea</taxon>
        <taxon>Timematidae</taxon>
        <taxon>Timema</taxon>
    </lineage>
</organism>
<name>A0A7R8Z2M9_TIMDO</name>
<sequence length="87" mass="10158">MDERTLPVKIEPEEDLEYDHHQEVCLEIEIDAKPSVDTKDNICNEIQSNTALPFEYVDVPVIKQEVEILIRLHEAEFDLIPDPCLQR</sequence>
<evidence type="ECO:0000313" key="1">
    <source>
        <dbReference type="EMBL" id="CAD7193576.1"/>
    </source>
</evidence>
<protein>
    <submittedName>
        <fullName evidence="1">Uncharacterized protein</fullName>
    </submittedName>
</protein>